<dbReference type="SUPFAM" id="SSF56327">
    <property type="entry name" value="LDH C-terminal domain-like"/>
    <property type="match status" value="1"/>
</dbReference>
<dbReference type="InterPro" id="IPR036291">
    <property type="entry name" value="NAD(P)-bd_dom_sf"/>
</dbReference>
<dbReference type="PROSITE" id="PS00064">
    <property type="entry name" value="L_LDH"/>
    <property type="match status" value="1"/>
</dbReference>
<dbReference type="PANTHER" id="PTHR43128">
    <property type="entry name" value="L-2-HYDROXYCARBOXYLATE DEHYDROGENASE (NAD(P)(+))"/>
    <property type="match status" value="1"/>
</dbReference>
<comment type="pathway">
    <text evidence="1 9">Fermentation; pyruvate fermentation to lactate; (S)-lactate from pyruvate: step 1/1.</text>
</comment>
<evidence type="ECO:0000256" key="5">
    <source>
        <dbReference type="ARBA" id="ARBA00023027"/>
    </source>
</evidence>
<dbReference type="Pfam" id="PF00056">
    <property type="entry name" value="Ldh_1_N"/>
    <property type="match status" value="1"/>
</dbReference>
<evidence type="ECO:0000313" key="12">
    <source>
        <dbReference type="EMBL" id="CAD8396589.1"/>
    </source>
</evidence>
<evidence type="ECO:0000256" key="4">
    <source>
        <dbReference type="ARBA" id="ARBA00023002"/>
    </source>
</evidence>
<feature type="binding site" evidence="8">
    <location>
        <begin position="49"/>
        <end position="54"/>
    </location>
    <ligand>
        <name>NAD(+)</name>
        <dbReference type="ChEBI" id="CHEBI:57540"/>
    </ligand>
</feature>
<evidence type="ECO:0000259" key="10">
    <source>
        <dbReference type="Pfam" id="PF00056"/>
    </source>
</evidence>
<dbReference type="InterPro" id="IPR001557">
    <property type="entry name" value="L-lactate/malate_DH"/>
</dbReference>
<feature type="binding site" evidence="8">
    <location>
        <position position="133"/>
    </location>
    <ligand>
        <name>NAD(+)</name>
        <dbReference type="ChEBI" id="CHEBI:57540"/>
    </ligand>
</feature>
<dbReference type="SUPFAM" id="SSF51735">
    <property type="entry name" value="NAD(P)-binding Rossmann-fold domains"/>
    <property type="match status" value="1"/>
</dbReference>
<dbReference type="EC" id="1.1.1.27" evidence="3 9"/>
<keyword evidence="5 8" id="KW-0520">NAD</keyword>
<dbReference type="InterPro" id="IPR015955">
    <property type="entry name" value="Lactate_DH/Glyco_Ohase_4_C"/>
</dbReference>
<dbReference type="EMBL" id="HBEK01011969">
    <property type="protein sequence ID" value="CAD8396589.1"/>
    <property type="molecule type" value="Transcribed_RNA"/>
</dbReference>
<dbReference type="InterPro" id="IPR001236">
    <property type="entry name" value="Lactate/malate_DH_N"/>
</dbReference>
<dbReference type="Gene3D" id="3.40.50.720">
    <property type="entry name" value="NAD(P)-binding Rossmann-like Domain"/>
    <property type="match status" value="1"/>
</dbReference>
<dbReference type="PANTHER" id="PTHR43128:SF16">
    <property type="entry name" value="L-LACTATE DEHYDROGENASE"/>
    <property type="match status" value="1"/>
</dbReference>
<evidence type="ECO:0000256" key="8">
    <source>
        <dbReference type="PIRSR" id="PIRSR000102-3"/>
    </source>
</evidence>
<dbReference type="Pfam" id="PF02866">
    <property type="entry name" value="Ldh_1_C"/>
    <property type="match status" value="1"/>
</dbReference>
<feature type="active site" description="Proton acceptor" evidence="7">
    <location>
        <position position="213"/>
    </location>
</feature>
<keyword evidence="4 9" id="KW-0560">Oxidoreductase</keyword>
<dbReference type="UniPathway" id="UPA00554">
    <property type="reaction ID" value="UER00611"/>
</dbReference>
<dbReference type="Gene3D" id="3.90.110.10">
    <property type="entry name" value="Lactate dehydrogenase/glycoside hydrolase, family 4, C-terminal"/>
    <property type="match status" value="1"/>
</dbReference>
<evidence type="ECO:0000256" key="9">
    <source>
        <dbReference type="RuleBase" id="RU000496"/>
    </source>
</evidence>
<organism evidence="12">
    <name type="scientific">Rhodosorus marinus</name>
    <dbReference type="NCBI Taxonomy" id="101924"/>
    <lineage>
        <taxon>Eukaryota</taxon>
        <taxon>Rhodophyta</taxon>
        <taxon>Stylonematophyceae</taxon>
        <taxon>Stylonematales</taxon>
        <taxon>Stylonemataceae</taxon>
        <taxon>Rhodosorus</taxon>
    </lineage>
</organism>
<dbReference type="GO" id="GO:0004459">
    <property type="term" value="F:L-lactate dehydrogenase (NAD+) activity"/>
    <property type="evidence" value="ECO:0007669"/>
    <property type="project" value="UniProtKB-EC"/>
</dbReference>
<dbReference type="InterPro" id="IPR022383">
    <property type="entry name" value="Lactate/malate_DH_C"/>
</dbReference>
<proteinExistence type="inferred from homology"/>
<dbReference type="GO" id="GO:0006089">
    <property type="term" value="P:lactate metabolic process"/>
    <property type="evidence" value="ECO:0007669"/>
    <property type="project" value="TreeGrafter"/>
</dbReference>
<dbReference type="PRINTS" id="PR00086">
    <property type="entry name" value="LLDHDRGNASE"/>
</dbReference>
<comment type="catalytic activity">
    <reaction evidence="6 9">
        <text>(S)-lactate + NAD(+) = pyruvate + NADH + H(+)</text>
        <dbReference type="Rhea" id="RHEA:23444"/>
        <dbReference type="ChEBI" id="CHEBI:15361"/>
        <dbReference type="ChEBI" id="CHEBI:15378"/>
        <dbReference type="ChEBI" id="CHEBI:16651"/>
        <dbReference type="ChEBI" id="CHEBI:57540"/>
        <dbReference type="ChEBI" id="CHEBI:57945"/>
        <dbReference type="EC" id="1.1.1.27"/>
    </reaction>
</comment>
<feature type="binding site" evidence="8">
    <location>
        <begin position="156"/>
        <end position="158"/>
    </location>
    <ligand>
        <name>NAD(+)</name>
        <dbReference type="ChEBI" id="CHEBI:57540"/>
    </ligand>
</feature>
<feature type="binding site" evidence="8">
    <location>
        <position position="74"/>
    </location>
    <ligand>
        <name>NAD(+)</name>
        <dbReference type="ChEBI" id="CHEBI:57540"/>
    </ligand>
</feature>
<reference evidence="12" key="1">
    <citation type="submission" date="2021-01" db="EMBL/GenBank/DDBJ databases">
        <authorList>
            <person name="Corre E."/>
            <person name="Pelletier E."/>
            <person name="Niang G."/>
            <person name="Scheremetjew M."/>
            <person name="Finn R."/>
            <person name="Kale V."/>
            <person name="Holt S."/>
            <person name="Cochrane G."/>
            <person name="Meng A."/>
            <person name="Brown T."/>
            <person name="Cohen L."/>
        </authorList>
    </citation>
    <scope>NUCLEOTIDE SEQUENCE</scope>
    <source>
        <strain evidence="12">UTEX LB 2760</strain>
    </source>
</reference>
<evidence type="ECO:0000256" key="6">
    <source>
        <dbReference type="ARBA" id="ARBA00049258"/>
    </source>
</evidence>
<accession>A0A7S0G1T2</accession>
<evidence type="ECO:0000256" key="1">
    <source>
        <dbReference type="ARBA" id="ARBA00004843"/>
    </source>
</evidence>
<feature type="domain" description="Lactate/malate dehydrogenase N-terminal" evidence="10">
    <location>
        <begin position="45"/>
        <end position="180"/>
    </location>
</feature>
<dbReference type="InterPro" id="IPR011304">
    <property type="entry name" value="L-lactate_DH"/>
</dbReference>
<gene>
    <name evidence="12" type="ORF">RMAR0315_LOCUS6576</name>
</gene>
<evidence type="ECO:0000256" key="3">
    <source>
        <dbReference type="ARBA" id="ARBA00012967"/>
    </source>
</evidence>
<evidence type="ECO:0000256" key="7">
    <source>
        <dbReference type="PIRSR" id="PIRSR000102-1"/>
    </source>
</evidence>
<comment type="similarity">
    <text evidence="2">Belongs to the LDH/MDH superfamily. LDH family.</text>
</comment>
<dbReference type="InterPro" id="IPR018177">
    <property type="entry name" value="L-lactate_DH_AS"/>
</dbReference>
<dbReference type="AlphaFoldDB" id="A0A7S0G1T2"/>
<sequence length="341" mass="36559">MISRFASSLRGIKRRSMSDGSMLQRRPSSLTDFSLNPLEEKYNTVAVIGAGGVGAACASNLILLKACSEVLLVDIAEDRCEGEALDLQDAGFVTGVRCNHATYEEAGQADVVVITAGVGQKPGEPRTSLIGRNYNILKSIFKSMEPLNPDAVIIVVSNPCDVLTYLAQKLSGLDRKQVFGSGTFLDSQRFRIAVSHKLKVAPSAVNAFVLGEHGDSQFAATSHATIGGVPFSSFPELTPEFLKQAEADARNRAYEIIAKKGATYHGIGACVATMIDCIFLNERLVFPLSVLEKEANVCVSQPAVLGRSGIEAILPIPMSEEEKKLYDDSCAAMRAILDEVA</sequence>
<name>A0A7S0G1T2_9RHOD</name>
<dbReference type="PIRSF" id="PIRSF000102">
    <property type="entry name" value="Lac_mal_DH"/>
    <property type="match status" value="1"/>
</dbReference>
<evidence type="ECO:0000256" key="2">
    <source>
        <dbReference type="ARBA" id="ARBA00006054"/>
    </source>
</evidence>
<dbReference type="NCBIfam" id="TIGR01771">
    <property type="entry name" value="L-LDH-NAD"/>
    <property type="match status" value="1"/>
</dbReference>
<evidence type="ECO:0000259" key="11">
    <source>
        <dbReference type="Pfam" id="PF02866"/>
    </source>
</evidence>
<feature type="domain" description="Lactate/malate dehydrogenase C-terminal" evidence="11">
    <location>
        <begin position="183"/>
        <end position="340"/>
    </location>
</feature>
<dbReference type="GO" id="GO:0005737">
    <property type="term" value="C:cytoplasm"/>
    <property type="evidence" value="ECO:0007669"/>
    <property type="project" value="InterPro"/>
</dbReference>
<protein>
    <recommendedName>
        <fullName evidence="3 9">L-lactate dehydrogenase</fullName>
        <ecNumber evidence="3 9">1.1.1.27</ecNumber>
    </recommendedName>
</protein>